<keyword evidence="8" id="KW-1185">Reference proteome</keyword>
<dbReference type="KEGG" id="aper:A0U91_00320"/>
<dbReference type="SUPFAM" id="SSF46689">
    <property type="entry name" value="Homeodomain-like"/>
    <property type="match status" value="1"/>
</dbReference>
<dbReference type="GO" id="GO:0003677">
    <property type="term" value="F:DNA binding"/>
    <property type="evidence" value="ECO:0007669"/>
    <property type="project" value="UniProtKB-UniRule"/>
</dbReference>
<feature type="DNA-binding region" description="H-T-H motif" evidence="2">
    <location>
        <begin position="57"/>
        <end position="76"/>
    </location>
</feature>
<evidence type="ECO:0000313" key="7">
    <source>
        <dbReference type="Proteomes" id="UP000189055"/>
    </source>
</evidence>
<evidence type="ECO:0000256" key="2">
    <source>
        <dbReference type="PROSITE-ProRule" id="PRU00335"/>
    </source>
</evidence>
<gene>
    <name evidence="5" type="ORF">A0U91_00320</name>
    <name evidence="6" type="ORF">DmAi_14790</name>
</gene>
<dbReference type="RefSeq" id="WP_244284963.1">
    <property type="nucleotide sequence ID" value="NZ_CP014687.1"/>
</dbReference>
<feature type="domain" description="HTH tetR-type" evidence="4">
    <location>
        <begin position="34"/>
        <end position="94"/>
    </location>
</feature>
<keyword evidence="1 2" id="KW-0238">DNA-binding</keyword>
<evidence type="ECO:0000313" key="5">
    <source>
        <dbReference type="EMBL" id="AQT03745.1"/>
    </source>
</evidence>
<evidence type="ECO:0000259" key="4">
    <source>
        <dbReference type="PROSITE" id="PS50977"/>
    </source>
</evidence>
<dbReference type="InterPro" id="IPR009057">
    <property type="entry name" value="Homeodomain-like_sf"/>
</dbReference>
<dbReference type="InterPro" id="IPR001647">
    <property type="entry name" value="HTH_TetR"/>
</dbReference>
<dbReference type="EMBL" id="BLJP01000004">
    <property type="protein sequence ID" value="GFE93420.1"/>
    <property type="molecule type" value="Genomic_DNA"/>
</dbReference>
<accession>A0A1U9LBA2</accession>
<evidence type="ECO:0000256" key="3">
    <source>
        <dbReference type="SAM" id="MobiDB-lite"/>
    </source>
</evidence>
<dbReference type="AlphaFoldDB" id="A0A1U9LBA2"/>
<evidence type="ECO:0000313" key="8">
    <source>
        <dbReference type="Proteomes" id="UP000548726"/>
    </source>
</evidence>
<dbReference type="Pfam" id="PF00440">
    <property type="entry name" value="TetR_N"/>
    <property type="match status" value="1"/>
</dbReference>
<dbReference type="Gene3D" id="1.10.357.10">
    <property type="entry name" value="Tetracycline Repressor, domain 2"/>
    <property type="match status" value="1"/>
</dbReference>
<dbReference type="STRING" id="1076596.A0U91_00320"/>
<protein>
    <submittedName>
        <fullName evidence="5">TetR family transcriptional regulator</fullName>
    </submittedName>
</protein>
<evidence type="ECO:0000256" key="1">
    <source>
        <dbReference type="ARBA" id="ARBA00023125"/>
    </source>
</evidence>
<name>A0A1U9LBA2_9PROT</name>
<dbReference type="Proteomes" id="UP000548726">
    <property type="component" value="Unassembled WGS sequence"/>
</dbReference>
<dbReference type="Proteomes" id="UP000189055">
    <property type="component" value="Chromosome"/>
</dbReference>
<reference evidence="5 7" key="1">
    <citation type="submission" date="2016-03" db="EMBL/GenBank/DDBJ databases">
        <title>Acetic acid bacteria sequencing.</title>
        <authorList>
            <person name="Brandt J."/>
            <person name="Jakob F."/>
            <person name="Vogel R.F."/>
        </authorList>
    </citation>
    <scope>NUCLEOTIDE SEQUENCE [LARGE SCALE GENOMIC DNA]</scope>
    <source>
        <strain evidence="5 7">TMW2.1084</strain>
    </source>
</reference>
<proteinExistence type="predicted"/>
<dbReference type="EMBL" id="CP014687">
    <property type="protein sequence ID" value="AQT03745.1"/>
    <property type="molecule type" value="Genomic_DNA"/>
</dbReference>
<evidence type="ECO:0000313" key="6">
    <source>
        <dbReference type="EMBL" id="GFE93420.1"/>
    </source>
</evidence>
<sequence>MKTNPQLSPPDAPTDAPARRKAYRTSRKREMTRAFKEEAFERAAWTVFSTLGLDAATVRDIVSLSAVSPGSFYNYYKTKEKIFDILLIKVADRVRTVVQQSRCPTDNLDMMLTRSNQAVLRELISINGAPRFFELNQHHIRARLFTMKETRDMLEDLKQNILRLMPVESISPDRLSFIAATLLTMGLESLLYMARNPLLDIEQISGLSGSMAAGNVRGAIAFLCNPPPQN</sequence>
<feature type="region of interest" description="Disordered" evidence="3">
    <location>
        <begin position="1"/>
        <end position="28"/>
    </location>
</feature>
<organism evidence="5 7">
    <name type="scientific">Acetobacter persici</name>
    <dbReference type="NCBI Taxonomy" id="1076596"/>
    <lineage>
        <taxon>Bacteria</taxon>
        <taxon>Pseudomonadati</taxon>
        <taxon>Pseudomonadota</taxon>
        <taxon>Alphaproteobacteria</taxon>
        <taxon>Acetobacterales</taxon>
        <taxon>Acetobacteraceae</taxon>
        <taxon>Acetobacter</taxon>
    </lineage>
</organism>
<reference evidence="6 8" key="2">
    <citation type="journal article" date="2020" name="Cell Rep.">
        <title>Local necrotic cells trigger systemic immune activation via gut microbiome dysbiosis in Drosophila.</title>
        <authorList>
            <person name="Kosakamoto H."/>
            <person name="Yamauchi T."/>
            <person name="Akuzawa-Tokita Y."/>
            <person name="Nishimura K."/>
            <person name="Soga T."/>
            <person name="Murakami T."/>
            <person name="Mori H."/>
            <person name="Yamamoto K."/>
            <person name="Miyazaki R."/>
            <person name="Koto A."/>
            <person name="Miura M."/>
            <person name="Obata F."/>
        </authorList>
    </citation>
    <scope>NUCLEOTIDE SEQUENCE [LARGE SCALE GENOMIC DNA]</scope>
    <source>
        <strain evidence="6 8">Ai</strain>
    </source>
</reference>
<dbReference type="PROSITE" id="PS50977">
    <property type="entry name" value="HTH_TETR_2"/>
    <property type="match status" value="1"/>
</dbReference>